<evidence type="ECO:0000313" key="3">
    <source>
        <dbReference type="Proteomes" id="UP000317990"/>
    </source>
</evidence>
<sequence length="285" mass="30892">MTKQAVDHAGQQGFSDEAEAIVRAFLKQAKSSLFTALLLSIASISAVTAQEKSPESSRQGSLQLGTHASTLGLGVLGGYDFSKVFSARALVNHYDFDYDLEESDNKYKGDLKLSSFGLLLDARPFRNGWKISGGALINNNDFSASTSGTVGVDIDINGQNYSSDLNGNLDANIDFDEIAPYLGIGWNSRQGKSGLSFFWDAGVLFHGAPKLQASGSLASNDFGYNCNFDINENGTATLTGNNCDALQAQYETLKEDLENEHESLQDELDKFKIYPVISLGISYRF</sequence>
<dbReference type="Gene3D" id="2.40.160.170">
    <property type="match status" value="1"/>
</dbReference>
<keyword evidence="1" id="KW-0175">Coiled coil</keyword>
<evidence type="ECO:0000256" key="1">
    <source>
        <dbReference type="SAM" id="Coils"/>
    </source>
</evidence>
<gene>
    <name evidence="2" type="ORF">ERJ67_02545</name>
</gene>
<reference evidence="2 3" key="1">
    <citation type="journal article" date="2019" name="mSystems">
        <title>Life at home and on the roam: Genomic adaptions reflect the dual lifestyle of an intracellular, facultative symbiont.</title>
        <authorList>
            <person name="Burgsdorf I."/>
        </authorList>
    </citation>
    <scope>NUCLEOTIDE SEQUENCE [LARGE SCALE GENOMIC DNA]</scope>
    <source>
        <strain evidence="2">277cV</strain>
    </source>
</reference>
<dbReference type="AlphaFoldDB" id="A0A524RQ30"/>
<dbReference type="Proteomes" id="UP000317990">
    <property type="component" value="Unassembled WGS sequence"/>
</dbReference>
<comment type="caution">
    <text evidence="2">The sequence shown here is derived from an EMBL/GenBank/DDBJ whole genome shotgun (WGS) entry which is preliminary data.</text>
</comment>
<evidence type="ECO:0008006" key="4">
    <source>
        <dbReference type="Google" id="ProtNLM"/>
    </source>
</evidence>
<name>A0A524RQ30_9CHRO</name>
<dbReference type="EMBL" id="SRMO01000034">
    <property type="protein sequence ID" value="TGG94506.1"/>
    <property type="molecule type" value="Genomic_DNA"/>
</dbReference>
<feature type="coiled-coil region" evidence="1">
    <location>
        <begin position="243"/>
        <end position="274"/>
    </location>
</feature>
<proteinExistence type="predicted"/>
<protein>
    <recommendedName>
        <fullName evidence="4">Autotransporter outer membrane beta-barrel domain-containing protein</fullName>
    </recommendedName>
</protein>
<organism evidence="2 3">
    <name type="scientific">Aphanocapsa feldmannii 277cV</name>
    <dbReference type="NCBI Taxonomy" id="2507553"/>
    <lineage>
        <taxon>Bacteria</taxon>
        <taxon>Bacillati</taxon>
        <taxon>Cyanobacteriota</taxon>
        <taxon>Cyanophyceae</taxon>
        <taxon>Oscillatoriophycideae</taxon>
        <taxon>Chroococcales</taxon>
        <taxon>Microcystaceae</taxon>
        <taxon>Aphanocapsa</taxon>
    </lineage>
</organism>
<evidence type="ECO:0000313" key="2">
    <source>
        <dbReference type="EMBL" id="TGG94506.1"/>
    </source>
</evidence>
<accession>A0A524RQ30</accession>